<evidence type="ECO:0000313" key="15">
    <source>
        <dbReference type="EMBL" id="KXA43867.1"/>
    </source>
</evidence>
<dbReference type="Gene3D" id="1.25.40.10">
    <property type="entry name" value="Tetratricopeptide repeat domain"/>
    <property type="match status" value="2"/>
</dbReference>
<evidence type="ECO:0000313" key="16">
    <source>
        <dbReference type="Proteomes" id="UP000070533"/>
    </source>
</evidence>
<dbReference type="PANTHER" id="PTHR43071">
    <property type="entry name" value="2-AMINO-4-HYDROXY-6-HYDROXYMETHYLDIHYDROPTERIDINE PYROPHOSPHOKINASE"/>
    <property type="match status" value="1"/>
</dbReference>
<dbReference type="EC" id="2.7.6.3" evidence="3"/>
<proteinExistence type="inferred from homology"/>
<evidence type="ECO:0000256" key="5">
    <source>
        <dbReference type="ARBA" id="ARBA00022679"/>
    </source>
</evidence>
<evidence type="ECO:0000256" key="12">
    <source>
        <dbReference type="ARBA" id="ARBA00033413"/>
    </source>
</evidence>
<evidence type="ECO:0000259" key="14">
    <source>
        <dbReference type="Pfam" id="PF01288"/>
    </source>
</evidence>
<dbReference type="Proteomes" id="UP000070533">
    <property type="component" value="Unassembled WGS sequence"/>
</dbReference>
<dbReference type="GO" id="GO:0046654">
    <property type="term" value="P:tetrahydrofolate biosynthetic process"/>
    <property type="evidence" value="ECO:0007669"/>
    <property type="project" value="UniProtKB-UniPathway"/>
</dbReference>
<evidence type="ECO:0000256" key="11">
    <source>
        <dbReference type="ARBA" id="ARBA00029766"/>
    </source>
</evidence>
<evidence type="ECO:0000256" key="13">
    <source>
        <dbReference type="SAM" id="MobiDB-lite"/>
    </source>
</evidence>
<dbReference type="SMART" id="SM00028">
    <property type="entry name" value="TPR"/>
    <property type="match status" value="2"/>
</dbReference>
<evidence type="ECO:0000256" key="3">
    <source>
        <dbReference type="ARBA" id="ARBA00013253"/>
    </source>
</evidence>
<gene>
    <name evidence="15" type="ORF">HMPREF3226_00311</name>
</gene>
<keyword evidence="8" id="KW-0067">ATP-binding</keyword>
<evidence type="ECO:0000256" key="7">
    <source>
        <dbReference type="ARBA" id="ARBA00022777"/>
    </source>
</evidence>
<dbReference type="EMBL" id="LRQG01000013">
    <property type="protein sequence ID" value="KXA43867.1"/>
    <property type="molecule type" value="Genomic_DNA"/>
</dbReference>
<dbReference type="SUPFAM" id="SSF48452">
    <property type="entry name" value="TPR-like"/>
    <property type="match status" value="1"/>
</dbReference>
<dbReference type="STRING" id="28128.HMPREF3226_00311"/>
<feature type="compositionally biased region" description="Low complexity" evidence="13">
    <location>
        <begin position="303"/>
        <end position="320"/>
    </location>
</feature>
<dbReference type="AlphaFoldDB" id="A0A133QLU0"/>
<evidence type="ECO:0000256" key="6">
    <source>
        <dbReference type="ARBA" id="ARBA00022741"/>
    </source>
</evidence>
<reference evidence="16" key="1">
    <citation type="submission" date="2016-01" db="EMBL/GenBank/DDBJ databases">
        <authorList>
            <person name="Mitreva M."/>
            <person name="Pepin K.H."/>
            <person name="Mihindukulasuriya K.A."/>
            <person name="Fulton R."/>
            <person name="Fronick C."/>
            <person name="O'Laughlin M."/>
            <person name="Miner T."/>
            <person name="Herter B."/>
            <person name="Rosa B.A."/>
            <person name="Cordes M."/>
            <person name="Tomlinson C."/>
            <person name="Wollam A."/>
            <person name="Palsikar V.B."/>
            <person name="Mardis E.R."/>
            <person name="Wilson R.K."/>
        </authorList>
    </citation>
    <scope>NUCLEOTIDE SEQUENCE [LARGE SCALE GENOMIC DNA]</scope>
    <source>
        <strain evidence="16">MJR7716</strain>
    </source>
</reference>
<feature type="compositionally biased region" description="Basic and acidic residues" evidence="13">
    <location>
        <begin position="356"/>
        <end position="366"/>
    </location>
</feature>
<evidence type="ECO:0000256" key="8">
    <source>
        <dbReference type="ARBA" id="ARBA00022840"/>
    </source>
</evidence>
<dbReference type="GO" id="GO:0016301">
    <property type="term" value="F:kinase activity"/>
    <property type="evidence" value="ECO:0007669"/>
    <property type="project" value="UniProtKB-KW"/>
</dbReference>
<dbReference type="PANTHER" id="PTHR43071:SF1">
    <property type="entry name" value="2-AMINO-4-HYDROXY-6-HYDROXYMETHYLDIHYDROPTERIDINE PYROPHOSPHOKINASE"/>
    <property type="match status" value="1"/>
</dbReference>
<comment type="similarity">
    <text evidence="2">Belongs to the HPPK family.</text>
</comment>
<accession>A0A133QLU0</accession>
<dbReference type="UniPathway" id="UPA00077">
    <property type="reaction ID" value="UER00155"/>
</dbReference>
<name>A0A133QLU0_9BACT</name>
<dbReference type="Pfam" id="PF13424">
    <property type="entry name" value="TPR_12"/>
    <property type="match status" value="1"/>
</dbReference>
<feature type="domain" description="7,8-dihydro-6-hydroxymethylpterin-pyrophosphokinase" evidence="14">
    <location>
        <begin position="4"/>
        <end position="103"/>
    </location>
</feature>
<feature type="compositionally biased region" description="Polar residues" evidence="13">
    <location>
        <begin position="321"/>
        <end position="330"/>
    </location>
</feature>
<keyword evidence="6" id="KW-0547">Nucleotide-binding</keyword>
<comment type="pathway">
    <text evidence="1">Cofactor biosynthesis; tetrahydrofolate biosynthesis; 2-amino-4-hydroxy-6-hydroxymethyl-7,8-dihydropteridine diphosphate from 7,8-dihydroneopterin triphosphate: step 4/4.</text>
</comment>
<dbReference type="RefSeq" id="WP_082745755.1">
    <property type="nucleotide sequence ID" value="NZ_KQ957192.1"/>
</dbReference>
<dbReference type="SUPFAM" id="SSF55083">
    <property type="entry name" value="6-hydroxymethyl-7,8-dihydropterin pyrophosphokinase, HPPK"/>
    <property type="match status" value="1"/>
</dbReference>
<dbReference type="Pfam" id="PF01288">
    <property type="entry name" value="HPPK"/>
    <property type="match status" value="1"/>
</dbReference>
<comment type="function">
    <text evidence="10">Catalyzes the transfer of pyrophosphate from adenosine triphosphate (ATP) to 6-hydroxymethyl-7,8-dihydropterin, an enzymatic step in folate biosynthesis pathway.</text>
</comment>
<dbReference type="Gene3D" id="3.30.70.560">
    <property type="entry name" value="7,8-Dihydro-6-hydroxymethylpterin-pyrophosphokinase HPPK"/>
    <property type="match status" value="1"/>
</dbReference>
<dbReference type="InterPro" id="IPR011990">
    <property type="entry name" value="TPR-like_helical_dom_sf"/>
</dbReference>
<dbReference type="GO" id="GO:0046656">
    <property type="term" value="P:folic acid biosynthetic process"/>
    <property type="evidence" value="ECO:0007669"/>
    <property type="project" value="UniProtKB-KW"/>
</dbReference>
<evidence type="ECO:0000256" key="4">
    <source>
        <dbReference type="ARBA" id="ARBA00016218"/>
    </source>
</evidence>
<dbReference type="GO" id="GO:0005524">
    <property type="term" value="F:ATP binding"/>
    <property type="evidence" value="ECO:0007669"/>
    <property type="project" value="UniProtKB-KW"/>
</dbReference>
<dbReference type="PATRIC" id="fig|28128.5.peg.314"/>
<evidence type="ECO:0000256" key="1">
    <source>
        <dbReference type="ARBA" id="ARBA00005051"/>
    </source>
</evidence>
<keyword evidence="5" id="KW-0808">Transferase</keyword>
<protein>
    <recommendedName>
        <fullName evidence="4">2-amino-4-hydroxy-6-hydroxymethyldihydropteridine pyrophosphokinase</fullName>
        <ecNumber evidence="3">2.7.6.3</ecNumber>
    </recommendedName>
    <alternativeName>
        <fullName evidence="11">6-hydroxymethyl-7,8-dihydropterin pyrophosphokinase</fullName>
    </alternativeName>
    <alternativeName>
        <fullName evidence="12">7,8-dihydro-6-hydroxymethylpterin-pyrophosphokinase</fullName>
    </alternativeName>
</protein>
<feature type="region of interest" description="Disordered" evidence="13">
    <location>
        <begin position="294"/>
        <end position="366"/>
    </location>
</feature>
<keyword evidence="16" id="KW-1185">Reference proteome</keyword>
<comment type="caution">
    <text evidence="15">The sequence shown here is derived from an EMBL/GenBank/DDBJ whole genome shotgun (WGS) entry which is preliminary data.</text>
</comment>
<evidence type="ECO:0000256" key="9">
    <source>
        <dbReference type="ARBA" id="ARBA00022909"/>
    </source>
</evidence>
<keyword evidence="9" id="KW-0289">Folate biosynthesis</keyword>
<dbReference type="InterPro" id="IPR019734">
    <property type="entry name" value="TPR_rpt"/>
</dbReference>
<sequence length="366" mass="42252">MKVVITLGSNTCQQANINKAKELLRQQFDGIRFSDEEWTDPVGVVSDRYLNCIGHLDTRLTLDALKTTLKEVERLMGDSHENHQRGTVIIDIDIIRYGERKIKDIIWRTIATLLIATASLLPAQAQPSDPDPVQLDKAIAYFTSAKYHEALLIFQRLDKRYKLNDRFRAYIGLCYYYEWDYKSAAQYLDEVIPRLGMLAPHERSVYYFAAAESHFNLKRYPTAIAHYEKALEVCYDNEKGDIYYRLGLCHMFAENWQKAIDNYALAEQFYRRHRNTDDLKARLAQLQRMKAGCQARIDEQTRADSSTTAKAKTDSTVTVASPTTPQNTPRQSPPVDDNPQKEKQKQKDAAPINLEDLYRNKIDVEQ</sequence>
<feature type="compositionally biased region" description="Basic and acidic residues" evidence="13">
    <location>
        <begin position="338"/>
        <end position="348"/>
    </location>
</feature>
<organism evidence="15 16">
    <name type="scientific">Prevotella corporis</name>
    <dbReference type="NCBI Taxonomy" id="28128"/>
    <lineage>
        <taxon>Bacteria</taxon>
        <taxon>Pseudomonadati</taxon>
        <taxon>Bacteroidota</taxon>
        <taxon>Bacteroidia</taxon>
        <taxon>Bacteroidales</taxon>
        <taxon>Prevotellaceae</taxon>
        <taxon>Prevotella</taxon>
    </lineage>
</organism>
<dbReference type="InterPro" id="IPR035907">
    <property type="entry name" value="Hppk_sf"/>
</dbReference>
<evidence type="ECO:0000256" key="2">
    <source>
        <dbReference type="ARBA" id="ARBA00005810"/>
    </source>
</evidence>
<dbReference type="InterPro" id="IPR000550">
    <property type="entry name" value="Hppk"/>
</dbReference>
<keyword evidence="7 15" id="KW-0418">Kinase</keyword>
<dbReference type="GO" id="GO:0003848">
    <property type="term" value="F:2-amino-4-hydroxy-6-hydroxymethyldihydropteridine diphosphokinase activity"/>
    <property type="evidence" value="ECO:0007669"/>
    <property type="project" value="UniProtKB-EC"/>
</dbReference>
<evidence type="ECO:0000256" key="10">
    <source>
        <dbReference type="ARBA" id="ARBA00029409"/>
    </source>
</evidence>